<evidence type="ECO:0000313" key="3">
    <source>
        <dbReference type="EMBL" id="NYT36121.1"/>
    </source>
</evidence>
<dbReference type="RefSeq" id="WP_129968031.1">
    <property type="nucleotide sequence ID" value="NZ_JACCEW010000001.1"/>
</dbReference>
<keyword evidence="4" id="KW-1185">Reference proteome</keyword>
<evidence type="ECO:0000313" key="4">
    <source>
        <dbReference type="Proteomes" id="UP000580517"/>
    </source>
</evidence>
<dbReference type="EMBL" id="JACCEW010000001">
    <property type="protein sequence ID" value="NYT36121.1"/>
    <property type="molecule type" value="Genomic_DNA"/>
</dbReference>
<feature type="region of interest" description="Disordered" evidence="1">
    <location>
        <begin position="61"/>
        <end position="96"/>
    </location>
</feature>
<evidence type="ECO:0008006" key="5">
    <source>
        <dbReference type="Google" id="ProtNLM"/>
    </source>
</evidence>
<evidence type="ECO:0000256" key="1">
    <source>
        <dbReference type="SAM" id="MobiDB-lite"/>
    </source>
</evidence>
<sequence length="124" mass="13605">MNKTKKAVCICSVVLVAAFSLPAFAQTDTQSMTPDEIDARHDADMKHCDTLKGNDRDVCEKEADARRDSAKANAKEGKETAEARQEATEEKRDANYDVAKEKCDAMSGDAKDQCIANAKAKYNK</sequence>
<dbReference type="Proteomes" id="UP000580517">
    <property type="component" value="Unassembled WGS sequence"/>
</dbReference>
<protein>
    <recommendedName>
        <fullName evidence="5">Cell envelope biogenesis protein TolA</fullName>
    </recommendedName>
</protein>
<proteinExistence type="predicted"/>
<feature type="signal peptide" evidence="2">
    <location>
        <begin position="1"/>
        <end position="25"/>
    </location>
</feature>
<dbReference type="OrthoDB" id="5769605at2"/>
<comment type="caution">
    <text evidence="3">The sequence shown here is derived from an EMBL/GenBank/DDBJ whole genome shotgun (WGS) entry which is preliminary data.</text>
</comment>
<name>A0A853FC45_9BURK</name>
<dbReference type="AlphaFoldDB" id="A0A853FC45"/>
<feature type="chain" id="PRO_5032341822" description="Cell envelope biogenesis protein TolA" evidence="2">
    <location>
        <begin position="26"/>
        <end position="124"/>
    </location>
</feature>
<gene>
    <name evidence="3" type="ORF">H0A68_04495</name>
</gene>
<accession>A0A853FC45</accession>
<organism evidence="3 4">
    <name type="scientific">Allopusillimonas soli</name>
    <dbReference type="NCBI Taxonomy" id="659016"/>
    <lineage>
        <taxon>Bacteria</taxon>
        <taxon>Pseudomonadati</taxon>
        <taxon>Pseudomonadota</taxon>
        <taxon>Betaproteobacteria</taxon>
        <taxon>Burkholderiales</taxon>
        <taxon>Alcaligenaceae</taxon>
        <taxon>Allopusillimonas</taxon>
    </lineage>
</organism>
<reference evidence="3 4" key="1">
    <citation type="submission" date="2020-07" db="EMBL/GenBank/DDBJ databases">
        <title>Taxonomic revisions and descriptions of new bacterial species based on genomic comparisons in the high-G+C-content subgroup of the family Alcaligenaceae.</title>
        <authorList>
            <person name="Szabo A."/>
            <person name="Felfoldi T."/>
        </authorList>
    </citation>
    <scope>NUCLEOTIDE SEQUENCE [LARGE SCALE GENOMIC DNA]</scope>
    <source>
        <strain evidence="3 4">DSM 25264</strain>
    </source>
</reference>
<evidence type="ECO:0000256" key="2">
    <source>
        <dbReference type="SAM" id="SignalP"/>
    </source>
</evidence>
<keyword evidence="2" id="KW-0732">Signal</keyword>